<dbReference type="InterPro" id="IPR044076">
    <property type="entry name" value="Ribosomal_P2"/>
</dbReference>
<dbReference type="GO" id="GO:0022625">
    <property type="term" value="C:cytosolic large ribosomal subunit"/>
    <property type="evidence" value="ECO:0007669"/>
    <property type="project" value="InterPro"/>
</dbReference>
<keyword evidence="3" id="KW-0687">Ribonucleoprotein</keyword>
<feature type="compositionally biased region" description="Basic and acidic residues" evidence="4">
    <location>
        <begin position="107"/>
        <end position="117"/>
    </location>
</feature>
<dbReference type="HOGENOM" id="CLU_114656_0_2_1"/>
<dbReference type="PANTHER" id="PTHR21141">
    <property type="entry name" value="60S ACIDIC RIBOSOMAL PROTEIN FAMILY MEMBER"/>
    <property type="match status" value="1"/>
</dbReference>
<evidence type="ECO:0008006" key="7">
    <source>
        <dbReference type="Google" id="ProtNLM"/>
    </source>
</evidence>
<protein>
    <recommendedName>
        <fullName evidence="7">60S acidic ribosomal protein P2</fullName>
    </recommendedName>
</protein>
<dbReference type="AlphaFoldDB" id="A0A067TBL1"/>
<evidence type="ECO:0000256" key="3">
    <source>
        <dbReference type="ARBA" id="ARBA00023274"/>
    </source>
</evidence>
<dbReference type="GO" id="GO:0003735">
    <property type="term" value="F:structural constituent of ribosome"/>
    <property type="evidence" value="ECO:0007669"/>
    <property type="project" value="InterPro"/>
</dbReference>
<dbReference type="Gene3D" id="1.10.10.1410">
    <property type="match status" value="1"/>
</dbReference>
<dbReference type="FunFam" id="1.10.10.1410:FF:000002">
    <property type="entry name" value="60S acidic ribosomal protein P2"/>
    <property type="match status" value="1"/>
</dbReference>
<dbReference type="PANTHER" id="PTHR21141:SF5">
    <property type="entry name" value="LARGE RIBOSOMAL SUBUNIT PROTEIN P2"/>
    <property type="match status" value="1"/>
</dbReference>
<sequence length="131" mass="13126">MRNIAAYLLLQTGGKENPTAADVKKLLGTVGIETDDERLKTLISELSGKSTAELISEGLGKLASVSECAAINITRSDTAAQVPSGGGGGGGGAAAAPSAGGAAAPAAEEKKEEKAEEKEESDDDMGFGLFD</sequence>
<dbReference type="Proteomes" id="UP000027222">
    <property type="component" value="Unassembled WGS sequence"/>
</dbReference>
<dbReference type="CDD" id="cd05833">
    <property type="entry name" value="Ribosomal_P2"/>
    <property type="match status" value="1"/>
</dbReference>
<feature type="compositionally biased region" description="Low complexity" evidence="4">
    <location>
        <begin position="94"/>
        <end position="106"/>
    </location>
</feature>
<gene>
    <name evidence="5" type="ORF">GALMADRAFT_1087608</name>
</gene>
<name>A0A067TBL1_GALM3</name>
<proteinExistence type="inferred from homology"/>
<evidence type="ECO:0000256" key="2">
    <source>
        <dbReference type="ARBA" id="ARBA00022980"/>
    </source>
</evidence>
<dbReference type="OrthoDB" id="1227494at2759"/>
<dbReference type="EMBL" id="KL142371">
    <property type="protein sequence ID" value="KDR80511.1"/>
    <property type="molecule type" value="Genomic_DNA"/>
</dbReference>
<evidence type="ECO:0000313" key="6">
    <source>
        <dbReference type="Proteomes" id="UP000027222"/>
    </source>
</evidence>
<comment type="similarity">
    <text evidence="1">Belongs to the eukaryotic ribosomal protein P1/P2 family.</text>
</comment>
<keyword evidence="2" id="KW-0689">Ribosomal protein</keyword>
<evidence type="ECO:0000313" key="5">
    <source>
        <dbReference type="EMBL" id="KDR80511.1"/>
    </source>
</evidence>
<dbReference type="Pfam" id="PF00428">
    <property type="entry name" value="Ribosomal_60s"/>
    <property type="match status" value="1"/>
</dbReference>
<accession>A0A067TBL1</accession>
<dbReference type="GO" id="GO:0002182">
    <property type="term" value="P:cytoplasmic translational elongation"/>
    <property type="evidence" value="ECO:0007669"/>
    <property type="project" value="InterPro"/>
</dbReference>
<evidence type="ECO:0000256" key="4">
    <source>
        <dbReference type="SAM" id="MobiDB-lite"/>
    </source>
</evidence>
<reference evidence="6" key="1">
    <citation type="journal article" date="2014" name="Proc. Natl. Acad. Sci. U.S.A.">
        <title>Extensive sampling of basidiomycete genomes demonstrates inadequacy of the white-rot/brown-rot paradigm for wood decay fungi.</title>
        <authorList>
            <person name="Riley R."/>
            <person name="Salamov A.A."/>
            <person name="Brown D.W."/>
            <person name="Nagy L.G."/>
            <person name="Floudas D."/>
            <person name="Held B.W."/>
            <person name="Levasseur A."/>
            <person name="Lombard V."/>
            <person name="Morin E."/>
            <person name="Otillar R."/>
            <person name="Lindquist E.A."/>
            <person name="Sun H."/>
            <person name="LaButti K.M."/>
            <person name="Schmutz J."/>
            <person name="Jabbour D."/>
            <person name="Luo H."/>
            <person name="Baker S.E."/>
            <person name="Pisabarro A.G."/>
            <person name="Walton J.D."/>
            <person name="Blanchette R.A."/>
            <person name="Henrissat B."/>
            <person name="Martin F."/>
            <person name="Cullen D."/>
            <person name="Hibbett D.S."/>
            <person name="Grigoriev I.V."/>
        </authorList>
    </citation>
    <scope>NUCLEOTIDE SEQUENCE [LARGE SCALE GENOMIC DNA]</scope>
    <source>
        <strain evidence="6">CBS 339.88</strain>
    </source>
</reference>
<evidence type="ECO:0000256" key="1">
    <source>
        <dbReference type="ARBA" id="ARBA00005436"/>
    </source>
</evidence>
<feature type="compositionally biased region" description="Gly residues" evidence="4">
    <location>
        <begin position="84"/>
        <end position="93"/>
    </location>
</feature>
<organism evidence="5 6">
    <name type="scientific">Galerina marginata (strain CBS 339.88)</name>
    <dbReference type="NCBI Taxonomy" id="685588"/>
    <lineage>
        <taxon>Eukaryota</taxon>
        <taxon>Fungi</taxon>
        <taxon>Dikarya</taxon>
        <taxon>Basidiomycota</taxon>
        <taxon>Agaricomycotina</taxon>
        <taxon>Agaricomycetes</taxon>
        <taxon>Agaricomycetidae</taxon>
        <taxon>Agaricales</taxon>
        <taxon>Agaricineae</taxon>
        <taxon>Strophariaceae</taxon>
        <taxon>Galerina</taxon>
    </lineage>
</organism>
<dbReference type="InterPro" id="IPR027534">
    <property type="entry name" value="Ribosomal_P1/P2"/>
</dbReference>
<feature type="region of interest" description="Disordered" evidence="4">
    <location>
        <begin position="78"/>
        <end position="131"/>
    </location>
</feature>
<dbReference type="STRING" id="685588.A0A067TBL1"/>
<dbReference type="HAMAP" id="MF_01478">
    <property type="entry name" value="Ribosomal_L12_arch"/>
    <property type="match status" value="1"/>
</dbReference>
<dbReference type="InterPro" id="IPR038716">
    <property type="entry name" value="P1/P2_N_sf"/>
</dbReference>
<keyword evidence="6" id="KW-1185">Reference proteome</keyword>